<feature type="transmembrane region" description="Helical" evidence="1">
    <location>
        <begin position="44"/>
        <end position="71"/>
    </location>
</feature>
<dbReference type="OrthoDB" id="9932593at2"/>
<sequence>MKKDKKVYTILENSALPTKQQKEKILDQILFEYRKIYVSPAEKLLKLIIVYPWRFAFSFSTLQAVICTMIWGTGYTNMILRVFGG</sequence>
<keyword evidence="1" id="KW-1133">Transmembrane helix</keyword>
<evidence type="ECO:0000256" key="1">
    <source>
        <dbReference type="SAM" id="Phobius"/>
    </source>
</evidence>
<gene>
    <name evidence="2" type="ordered locus">Ccel_0928</name>
</gene>
<name>B8I8R1_RUMCH</name>
<keyword evidence="3" id="KW-1185">Reference proteome</keyword>
<dbReference type="RefSeq" id="WP_015924451.1">
    <property type="nucleotide sequence ID" value="NC_011898.1"/>
</dbReference>
<dbReference type="STRING" id="394503.Ccel_0928"/>
<keyword evidence="1" id="KW-0472">Membrane</keyword>
<dbReference type="KEGG" id="cce:Ccel_0928"/>
<protein>
    <submittedName>
        <fullName evidence="2">Uncharacterized protein</fullName>
    </submittedName>
</protein>
<reference evidence="2 3" key="1">
    <citation type="submission" date="2009-01" db="EMBL/GenBank/DDBJ databases">
        <title>Complete sequence of Clostridium cellulolyticum H10.</title>
        <authorList>
            <consortium name="US DOE Joint Genome Institute"/>
            <person name="Lucas S."/>
            <person name="Copeland A."/>
            <person name="Lapidus A."/>
            <person name="Glavina del Rio T."/>
            <person name="Dalin E."/>
            <person name="Tice H."/>
            <person name="Bruce D."/>
            <person name="Goodwin L."/>
            <person name="Pitluck S."/>
            <person name="Chertkov O."/>
            <person name="Saunders E."/>
            <person name="Brettin T."/>
            <person name="Detter J.C."/>
            <person name="Han C."/>
            <person name="Larimer F."/>
            <person name="Land M."/>
            <person name="Hauser L."/>
            <person name="Kyrpides N."/>
            <person name="Ivanova N."/>
            <person name="Zhou J."/>
            <person name="Richardson P."/>
        </authorList>
    </citation>
    <scope>NUCLEOTIDE SEQUENCE [LARGE SCALE GENOMIC DNA]</scope>
    <source>
        <strain evidence="3">ATCC 35319 / DSM 5812 / JCM 6584 / H10</strain>
    </source>
</reference>
<keyword evidence="1" id="KW-0812">Transmembrane</keyword>
<proteinExistence type="predicted"/>
<dbReference type="EMBL" id="CP001348">
    <property type="protein sequence ID" value="ACL75294.1"/>
    <property type="molecule type" value="Genomic_DNA"/>
</dbReference>
<dbReference type="AlphaFoldDB" id="B8I8R1"/>
<dbReference type="Proteomes" id="UP000001349">
    <property type="component" value="Chromosome"/>
</dbReference>
<evidence type="ECO:0000313" key="2">
    <source>
        <dbReference type="EMBL" id="ACL75294.1"/>
    </source>
</evidence>
<dbReference type="HOGENOM" id="CLU_2465085_0_0_9"/>
<accession>B8I8R1</accession>
<evidence type="ECO:0000313" key="3">
    <source>
        <dbReference type="Proteomes" id="UP000001349"/>
    </source>
</evidence>
<dbReference type="eggNOG" id="ENOG502ZF5Z">
    <property type="taxonomic scope" value="Bacteria"/>
</dbReference>
<organism evidence="2 3">
    <name type="scientific">Ruminiclostridium cellulolyticum (strain ATCC 35319 / DSM 5812 / JCM 6584 / H10)</name>
    <name type="common">Clostridium cellulolyticum</name>
    <dbReference type="NCBI Taxonomy" id="394503"/>
    <lineage>
        <taxon>Bacteria</taxon>
        <taxon>Bacillati</taxon>
        <taxon>Bacillota</taxon>
        <taxon>Clostridia</taxon>
        <taxon>Eubacteriales</taxon>
        <taxon>Oscillospiraceae</taxon>
        <taxon>Ruminiclostridium</taxon>
    </lineage>
</organism>